<name>A0A8X6P0A6_NEPPI</name>
<proteinExistence type="predicted"/>
<protein>
    <submittedName>
        <fullName evidence="1">Uncharacterized protein</fullName>
    </submittedName>
</protein>
<dbReference type="Proteomes" id="UP000887013">
    <property type="component" value="Unassembled WGS sequence"/>
</dbReference>
<organism evidence="1 2">
    <name type="scientific">Nephila pilipes</name>
    <name type="common">Giant wood spider</name>
    <name type="synonym">Nephila maculata</name>
    <dbReference type="NCBI Taxonomy" id="299642"/>
    <lineage>
        <taxon>Eukaryota</taxon>
        <taxon>Metazoa</taxon>
        <taxon>Ecdysozoa</taxon>
        <taxon>Arthropoda</taxon>
        <taxon>Chelicerata</taxon>
        <taxon>Arachnida</taxon>
        <taxon>Araneae</taxon>
        <taxon>Araneomorphae</taxon>
        <taxon>Entelegynae</taxon>
        <taxon>Araneoidea</taxon>
        <taxon>Nephilidae</taxon>
        <taxon>Nephila</taxon>
    </lineage>
</organism>
<dbReference type="EMBL" id="BMAW01014807">
    <property type="protein sequence ID" value="GFT40570.1"/>
    <property type="molecule type" value="Genomic_DNA"/>
</dbReference>
<gene>
    <name evidence="1" type="ORF">NPIL_674311</name>
</gene>
<comment type="caution">
    <text evidence="1">The sequence shown here is derived from an EMBL/GenBank/DDBJ whole genome shotgun (WGS) entry which is preliminary data.</text>
</comment>
<accession>A0A8X6P0A6</accession>
<reference evidence="1" key="1">
    <citation type="submission" date="2020-08" db="EMBL/GenBank/DDBJ databases">
        <title>Multicomponent nature underlies the extraordinary mechanical properties of spider dragline silk.</title>
        <authorList>
            <person name="Kono N."/>
            <person name="Nakamura H."/>
            <person name="Mori M."/>
            <person name="Yoshida Y."/>
            <person name="Ohtoshi R."/>
            <person name="Malay A.D."/>
            <person name="Moran D.A.P."/>
            <person name="Tomita M."/>
            <person name="Numata K."/>
            <person name="Arakawa K."/>
        </authorList>
    </citation>
    <scope>NUCLEOTIDE SEQUENCE</scope>
</reference>
<evidence type="ECO:0000313" key="2">
    <source>
        <dbReference type="Proteomes" id="UP000887013"/>
    </source>
</evidence>
<dbReference type="AlphaFoldDB" id="A0A8X6P0A6"/>
<sequence length="99" mass="11669">MIRRSVIRRRSVIFKQSYTSRNNPIKLTEGGIFFNEKGCINRITLPFRGFTAQSLFNLTSDISVVFLLYHLKNKRNRNIQVQITKWFYSTIADFRSTST</sequence>
<evidence type="ECO:0000313" key="1">
    <source>
        <dbReference type="EMBL" id="GFT40570.1"/>
    </source>
</evidence>
<keyword evidence="2" id="KW-1185">Reference proteome</keyword>